<dbReference type="RefSeq" id="WP_238282631.1">
    <property type="nucleotide sequence ID" value="NZ_BPQL01000184.1"/>
</dbReference>
<name>A0ABV2LCF7_9HYPH</name>
<feature type="region of interest" description="Disordered" evidence="1">
    <location>
        <begin position="58"/>
        <end position="98"/>
    </location>
</feature>
<protein>
    <submittedName>
        <fullName evidence="2">Uncharacterized protein</fullName>
    </submittedName>
</protein>
<dbReference type="Proteomes" id="UP001549145">
    <property type="component" value="Unassembled WGS sequence"/>
</dbReference>
<reference evidence="2 3" key="1">
    <citation type="submission" date="2024-06" db="EMBL/GenBank/DDBJ databases">
        <title>Genomic Encyclopedia of Type Strains, Phase IV (KMG-IV): sequencing the most valuable type-strain genomes for metagenomic binning, comparative biology and taxonomic classification.</title>
        <authorList>
            <person name="Goeker M."/>
        </authorList>
    </citation>
    <scope>NUCLEOTIDE SEQUENCE [LARGE SCALE GENOMIC DNA]</scope>
    <source>
        <strain evidence="2 3">DSM 21331</strain>
    </source>
</reference>
<comment type="caution">
    <text evidence="2">The sequence shown here is derived from an EMBL/GenBank/DDBJ whole genome shotgun (WGS) entry which is preliminary data.</text>
</comment>
<sequence length="98" mass="10652">MLPPSRFVDIPRGEDPMPEREEAVARPPARLLPWAIKLSLAVGIVAFAATQYLSRAVETGPRQREARAEQFEPETTGSIGQAAGRTLLDPCTAAGLRR</sequence>
<evidence type="ECO:0000313" key="3">
    <source>
        <dbReference type="Proteomes" id="UP001549145"/>
    </source>
</evidence>
<feature type="compositionally biased region" description="Basic and acidic residues" evidence="1">
    <location>
        <begin position="9"/>
        <end position="24"/>
    </location>
</feature>
<feature type="compositionally biased region" description="Basic and acidic residues" evidence="1">
    <location>
        <begin position="61"/>
        <end position="70"/>
    </location>
</feature>
<keyword evidence="3" id="KW-1185">Reference proteome</keyword>
<feature type="region of interest" description="Disordered" evidence="1">
    <location>
        <begin position="1"/>
        <end position="25"/>
    </location>
</feature>
<accession>A0ABV2LCF7</accession>
<proteinExistence type="predicted"/>
<organism evidence="2 3">
    <name type="scientific">Methylobacterium goesingense</name>
    <dbReference type="NCBI Taxonomy" id="243690"/>
    <lineage>
        <taxon>Bacteria</taxon>
        <taxon>Pseudomonadati</taxon>
        <taxon>Pseudomonadota</taxon>
        <taxon>Alphaproteobacteria</taxon>
        <taxon>Hyphomicrobiales</taxon>
        <taxon>Methylobacteriaceae</taxon>
        <taxon>Methylobacterium</taxon>
    </lineage>
</organism>
<dbReference type="EMBL" id="JBEPMM010000030">
    <property type="protein sequence ID" value="MET3695529.1"/>
    <property type="molecule type" value="Genomic_DNA"/>
</dbReference>
<evidence type="ECO:0000256" key="1">
    <source>
        <dbReference type="SAM" id="MobiDB-lite"/>
    </source>
</evidence>
<gene>
    <name evidence="2" type="ORF">ABID43_005098</name>
</gene>
<evidence type="ECO:0000313" key="2">
    <source>
        <dbReference type="EMBL" id="MET3695529.1"/>
    </source>
</evidence>